<evidence type="ECO:0000259" key="2">
    <source>
        <dbReference type="Pfam" id="PF11500"/>
    </source>
</evidence>
<comment type="caution">
    <text evidence="4">The sequence shown here is derived from an EMBL/GenBank/DDBJ whole genome shotgun (WGS) entry which is preliminary data.</text>
</comment>
<dbReference type="EMBL" id="WNWR01000092">
    <property type="protein sequence ID" value="KAE9991520.1"/>
    <property type="molecule type" value="Genomic_DNA"/>
</dbReference>
<name>A0A8H3VMF0_VENIN</name>
<evidence type="ECO:0000313" key="4">
    <source>
        <dbReference type="EMBL" id="KAE9991520.1"/>
    </source>
</evidence>
<feature type="compositionally biased region" description="Basic and acidic residues" evidence="1">
    <location>
        <begin position="421"/>
        <end position="432"/>
    </location>
</feature>
<reference evidence="4 6" key="1">
    <citation type="submission" date="2019-07" db="EMBL/GenBank/DDBJ databases">
        <title>Venturia inaequalis Genome Resource.</title>
        <authorList>
            <person name="Lichtner F.J."/>
        </authorList>
    </citation>
    <scope>NUCLEOTIDE SEQUENCE [LARGE SCALE GENOMIC DNA]</scope>
    <source>
        <strain evidence="3 5">120213</strain>
        <strain evidence="4 6">DMI_063113</strain>
    </source>
</reference>
<evidence type="ECO:0000256" key="1">
    <source>
        <dbReference type="SAM" id="MobiDB-lite"/>
    </source>
</evidence>
<sequence>MRQDILTHFGRIDKYNVILVHCSEDGRRRSHKSLFRASAWMLTTHTVRVDETQIDAPETPAPVFAVRAFKHAIFGTPQPPPTLASARLAKAKKESDDPFSAPTLNSGKETENTELGLSPTKRGILKTPGGGPARRKELVWGADVIDNEGKKQSRSGLPSNVPGKFPSPWTTKSLDVTEDQKLRGEDKRSKAKLSEKLYDAKATGTSPRVRGRAKDDADITIDMLEPRSESGRYWKEQYMAYSQKSEEETKKLIAKQKLARDYARKKDEEATELQRQLDTDRKKRHTRESSLEVQVKDLREQLRQALAENARTCTEIAMLRRQAENTASSKPAPIVPTIEAPTASHKPSSPIQISRTQRPQSPVITASIWDDVAVGTDLILEPFLSASMVPDRSRGEPSGKRPRRIPRKAATISRQDSVLVAEDKSQNLETRKSGALARTLTPRPGSVTATPTRRTLGERDMNSFLSPPAPSLLSPSDLENMVPASARKHRRNRDRDAEKPAPNLFLFDELAPLEALSMQAEQETTPQPPARDTKTLEAVTPVASSRKHRRTEAKTDLPDDSLAAARAKVAKEAMGELPADRLAAAKARLAARKVKENRRNV</sequence>
<feature type="region of interest" description="Disordered" evidence="1">
    <location>
        <begin position="91"/>
        <end position="134"/>
    </location>
</feature>
<feature type="compositionally biased region" description="Basic and acidic residues" evidence="1">
    <location>
        <begin position="178"/>
        <end position="190"/>
    </location>
</feature>
<evidence type="ECO:0000313" key="6">
    <source>
        <dbReference type="Proteomes" id="UP000490939"/>
    </source>
</evidence>
<feature type="compositionally biased region" description="Polar residues" evidence="1">
    <location>
        <begin position="345"/>
        <end position="359"/>
    </location>
</feature>
<evidence type="ECO:0000313" key="5">
    <source>
        <dbReference type="Proteomes" id="UP000447873"/>
    </source>
</evidence>
<dbReference type="InterPro" id="IPR021589">
    <property type="entry name" value="Cut12"/>
</dbReference>
<keyword evidence="6" id="KW-1185">Reference proteome</keyword>
<feature type="region of interest" description="Disordered" evidence="1">
    <location>
        <begin position="260"/>
        <end position="292"/>
    </location>
</feature>
<dbReference type="Proteomes" id="UP000490939">
    <property type="component" value="Unassembled WGS sequence"/>
</dbReference>
<gene>
    <name evidence="4" type="ORF">EG327_011540</name>
    <name evidence="3" type="ORF">EG328_001530</name>
</gene>
<feature type="domain" description="Spindle pole body-associated protein cut12" evidence="2">
    <location>
        <begin position="177"/>
        <end position="293"/>
    </location>
</feature>
<dbReference type="AlphaFoldDB" id="A0A8H3VMF0"/>
<evidence type="ECO:0000313" key="3">
    <source>
        <dbReference type="EMBL" id="KAE9978282.1"/>
    </source>
</evidence>
<feature type="region of interest" description="Disordered" evidence="1">
    <location>
        <begin position="519"/>
        <end position="560"/>
    </location>
</feature>
<protein>
    <recommendedName>
        <fullName evidence="2">Spindle pole body-associated protein cut12 domain-containing protein</fullName>
    </recommendedName>
</protein>
<dbReference type="Proteomes" id="UP000447873">
    <property type="component" value="Unassembled WGS sequence"/>
</dbReference>
<feature type="region of interest" description="Disordered" evidence="1">
    <location>
        <begin position="323"/>
        <end position="359"/>
    </location>
</feature>
<accession>A0A8H3VMF0</accession>
<feature type="compositionally biased region" description="Basic and acidic residues" evidence="1">
    <location>
        <begin position="275"/>
        <end position="292"/>
    </location>
</feature>
<organism evidence="4 6">
    <name type="scientific">Venturia inaequalis</name>
    <name type="common">Apple scab fungus</name>
    <dbReference type="NCBI Taxonomy" id="5025"/>
    <lineage>
        <taxon>Eukaryota</taxon>
        <taxon>Fungi</taxon>
        <taxon>Dikarya</taxon>
        <taxon>Ascomycota</taxon>
        <taxon>Pezizomycotina</taxon>
        <taxon>Dothideomycetes</taxon>
        <taxon>Pleosporomycetidae</taxon>
        <taxon>Venturiales</taxon>
        <taxon>Venturiaceae</taxon>
        <taxon>Venturia</taxon>
    </lineage>
</organism>
<feature type="region of interest" description="Disordered" evidence="1">
    <location>
        <begin position="147"/>
        <end position="190"/>
    </location>
</feature>
<proteinExistence type="predicted"/>
<dbReference type="Pfam" id="PF11500">
    <property type="entry name" value="Cut12"/>
    <property type="match status" value="1"/>
</dbReference>
<feature type="region of interest" description="Disordered" evidence="1">
    <location>
        <begin position="389"/>
        <end position="478"/>
    </location>
</feature>
<dbReference type="EMBL" id="WNWS01000138">
    <property type="protein sequence ID" value="KAE9978282.1"/>
    <property type="molecule type" value="Genomic_DNA"/>
</dbReference>